<reference evidence="2 3" key="1">
    <citation type="submission" date="2024-05" db="EMBL/GenBank/DDBJ databases">
        <title>Culex pipiens pipiens assembly and annotation.</title>
        <authorList>
            <person name="Alout H."/>
            <person name="Durand T."/>
        </authorList>
    </citation>
    <scope>NUCLEOTIDE SEQUENCE [LARGE SCALE GENOMIC DNA]</scope>
    <source>
        <strain evidence="2">HA-2024</strain>
        <tissue evidence="2">Whole body</tissue>
    </source>
</reference>
<comment type="caution">
    <text evidence="2">The sequence shown here is derived from an EMBL/GenBank/DDBJ whole genome shotgun (WGS) entry which is preliminary data.</text>
</comment>
<feature type="transmembrane region" description="Helical" evidence="1">
    <location>
        <begin position="38"/>
        <end position="60"/>
    </location>
</feature>
<feature type="transmembrane region" description="Helical" evidence="1">
    <location>
        <begin position="177"/>
        <end position="198"/>
    </location>
</feature>
<name>A0ABD1D5I5_CULPP</name>
<protein>
    <recommendedName>
        <fullName evidence="4">Gustatory receptor</fullName>
    </recommendedName>
</protein>
<evidence type="ECO:0000313" key="2">
    <source>
        <dbReference type="EMBL" id="KAL1394878.1"/>
    </source>
</evidence>
<sequence>MVANVLDAHRQITLPLKCVGLHPLVTDGRNRRKLHYRLLNWALILASIGFYGYLLWNYSLDSEFFRLNSGSIIVHRMLDFFYLARYTMCITVSLFGYYSLERSQRMLQQLEQCSDRLQKLSLFRGELFGFVSSQRFLRTVQGLSFVVPFVGVLIVNYCLTVGGGTAHIGMLSKIARYVYSCCYVQLWLQPTFVMLLIWKRYGALNRIVRLSSRETMVQVTGSSVHLSVIEVIKCQYYFGQTVAICANNLLFHKIKQIPRLLHQIDTQMQQLGSTATLLPYRRVMVRLVIFGFLGALFSHLGGFVAIHGNVWMSAGQQFVMMCALYALLSYTCLWLNAILTVLAVLFRVRAVNQLLR</sequence>
<proteinExistence type="predicted"/>
<keyword evidence="1" id="KW-0472">Membrane</keyword>
<accession>A0ABD1D5I5</accession>
<organism evidence="2 3">
    <name type="scientific">Culex pipiens pipiens</name>
    <name type="common">Northern house mosquito</name>
    <dbReference type="NCBI Taxonomy" id="38569"/>
    <lineage>
        <taxon>Eukaryota</taxon>
        <taxon>Metazoa</taxon>
        <taxon>Ecdysozoa</taxon>
        <taxon>Arthropoda</taxon>
        <taxon>Hexapoda</taxon>
        <taxon>Insecta</taxon>
        <taxon>Pterygota</taxon>
        <taxon>Neoptera</taxon>
        <taxon>Endopterygota</taxon>
        <taxon>Diptera</taxon>
        <taxon>Nematocera</taxon>
        <taxon>Culicoidea</taxon>
        <taxon>Culicidae</taxon>
        <taxon>Culicinae</taxon>
        <taxon>Culicini</taxon>
        <taxon>Culex</taxon>
        <taxon>Culex</taxon>
    </lineage>
</organism>
<feature type="transmembrane region" description="Helical" evidence="1">
    <location>
        <begin position="80"/>
        <end position="100"/>
    </location>
</feature>
<evidence type="ECO:0008006" key="4">
    <source>
        <dbReference type="Google" id="ProtNLM"/>
    </source>
</evidence>
<keyword evidence="1" id="KW-0812">Transmembrane</keyword>
<keyword evidence="1" id="KW-1133">Transmembrane helix</keyword>
<dbReference type="EMBL" id="JBEHCU010007404">
    <property type="protein sequence ID" value="KAL1394878.1"/>
    <property type="molecule type" value="Genomic_DNA"/>
</dbReference>
<gene>
    <name evidence="2" type="ORF">pipiens_011640</name>
</gene>
<dbReference type="AlphaFoldDB" id="A0ABD1D5I5"/>
<keyword evidence="3" id="KW-1185">Reference proteome</keyword>
<evidence type="ECO:0000313" key="3">
    <source>
        <dbReference type="Proteomes" id="UP001562425"/>
    </source>
</evidence>
<feature type="transmembrane region" description="Helical" evidence="1">
    <location>
        <begin position="143"/>
        <end position="165"/>
    </location>
</feature>
<dbReference type="Proteomes" id="UP001562425">
    <property type="component" value="Unassembled WGS sequence"/>
</dbReference>
<feature type="transmembrane region" description="Helical" evidence="1">
    <location>
        <begin position="287"/>
        <end position="306"/>
    </location>
</feature>
<feature type="transmembrane region" description="Helical" evidence="1">
    <location>
        <begin position="318"/>
        <end position="346"/>
    </location>
</feature>
<evidence type="ECO:0000256" key="1">
    <source>
        <dbReference type="SAM" id="Phobius"/>
    </source>
</evidence>